<evidence type="ECO:0000256" key="4">
    <source>
        <dbReference type="ARBA" id="ARBA00022692"/>
    </source>
</evidence>
<dbReference type="OrthoDB" id="5290825at2759"/>
<evidence type="ECO:0000256" key="2">
    <source>
        <dbReference type="ARBA" id="ARBA00010992"/>
    </source>
</evidence>
<dbReference type="PANTHER" id="PTHR48020">
    <property type="entry name" value="PROTON MYO-INOSITOL COTRANSPORTER"/>
    <property type="match status" value="1"/>
</dbReference>
<keyword evidence="9" id="KW-1185">Reference proteome</keyword>
<keyword evidence="3" id="KW-0813">Transport</keyword>
<protein>
    <recommendedName>
        <fullName evidence="10">Major facilitator superfamily (MFS) profile domain-containing protein</fullName>
    </recommendedName>
</protein>
<dbReference type="InterPro" id="IPR050814">
    <property type="entry name" value="Myo-inositol_Transporter"/>
</dbReference>
<feature type="transmembrane region" description="Helical" evidence="7">
    <location>
        <begin position="170"/>
        <end position="189"/>
    </location>
</feature>
<name>A0A9W8W4U3_9HYPO</name>
<evidence type="ECO:0000256" key="3">
    <source>
        <dbReference type="ARBA" id="ARBA00022448"/>
    </source>
</evidence>
<dbReference type="SUPFAM" id="SSF103473">
    <property type="entry name" value="MFS general substrate transporter"/>
    <property type="match status" value="1"/>
</dbReference>
<evidence type="ECO:0000256" key="5">
    <source>
        <dbReference type="ARBA" id="ARBA00022989"/>
    </source>
</evidence>
<gene>
    <name evidence="8" type="ORF">N0V84_010205</name>
</gene>
<dbReference type="AlphaFoldDB" id="A0A9W8W4U3"/>
<dbReference type="GO" id="GO:0022857">
    <property type="term" value="F:transmembrane transporter activity"/>
    <property type="evidence" value="ECO:0007669"/>
    <property type="project" value="InterPro"/>
</dbReference>
<evidence type="ECO:0000256" key="6">
    <source>
        <dbReference type="ARBA" id="ARBA00023136"/>
    </source>
</evidence>
<dbReference type="Pfam" id="PF00083">
    <property type="entry name" value="Sugar_tr"/>
    <property type="match status" value="2"/>
</dbReference>
<feature type="transmembrane region" description="Helical" evidence="7">
    <location>
        <begin position="96"/>
        <end position="117"/>
    </location>
</feature>
<dbReference type="InterPro" id="IPR005828">
    <property type="entry name" value="MFS_sugar_transport-like"/>
</dbReference>
<dbReference type="Gene3D" id="1.20.1250.20">
    <property type="entry name" value="MFS general substrate transporter like domains"/>
    <property type="match status" value="2"/>
</dbReference>
<dbReference type="InterPro" id="IPR005829">
    <property type="entry name" value="Sugar_transporter_CS"/>
</dbReference>
<organism evidence="8 9">
    <name type="scientific">Fusarium piperis</name>
    <dbReference type="NCBI Taxonomy" id="1435070"/>
    <lineage>
        <taxon>Eukaryota</taxon>
        <taxon>Fungi</taxon>
        <taxon>Dikarya</taxon>
        <taxon>Ascomycota</taxon>
        <taxon>Pezizomycotina</taxon>
        <taxon>Sordariomycetes</taxon>
        <taxon>Hypocreomycetidae</taxon>
        <taxon>Hypocreales</taxon>
        <taxon>Nectriaceae</taxon>
        <taxon>Fusarium</taxon>
        <taxon>Fusarium solani species complex</taxon>
    </lineage>
</organism>
<feature type="transmembrane region" description="Helical" evidence="7">
    <location>
        <begin position="6"/>
        <end position="25"/>
    </location>
</feature>
<dbReference type="EMBL" id="JAPEUR010000312">
    <property type="protein sequence ID" value="KAJ4311885.1"/>
    <property type="molecule type" value="Genomic_DNA"/>
</dbReference>
<sequence length="343" mass="38610">MQDNLTGLIVGAPYLCCAIIGCWLTEPLNRRRGIIFISCLIAAIVSVWERAASSWANPFIARFVPGFGIGTESSAVPVYDAECVPAPIRGALVMQWQMWTAFGTMLGNTMGVYFYGVNIIAYYSTTTFIESGYSTNSALLASMGTGILNWVFALPALFTIDKWGRRNLLLFTFPWFSVFLLWTGLAFYANSDKAKVGLVTTGMYLFEVFNSAGEGPVPFTYSAEAFPVHVRDVGMSWAATWCFNFVISMTWPRLRSNFTPTGAFGWCAAWCAVLLFLILLFVPEIKALTLEELDQVFGVSTRKHTRYQIKHAVWHFRKWVLRQDLEPPPSFTPSLRSWIRHSR</sequence>
<evidence type="ECO:0000313" key="8">
    <source>
        <dbReference type="EMBL" id="KAJ4311885.1"/>
    </source>
</evidence>
<dbReference type="Proteomes" id="UP001140502">
    <property type="component" value="Unassembled WGS sequence"/>
</dbReference>
<evidence type="ECO:0000313" key="9">
    <source>
        <dbReference type="Proteomes" id="UP001140502"/>
    </source>
</evidence>
<evidence type="ECO:0008006" key="10">
    <source>
        <dbReference type="Google" id="ProtNLM"/>
    </source>
</evidence>
<evidence type="ECO:0000256" key="7">
    <source>
        <dbReference type="SAM" id="Phobius"/>
    </source>
</evidence>
<keyword evidence="6 7" id="KW-0472">Membrane</keyword>
<dbReference type="GO" id="GO:0016020">
    <property type="term" value="C:membrane"/>
    <property type="evidence" value="ECO:0007669"/>
    <property type="project" value="UniProtKB-SubCell"/>
</dbReference>
<reference evidence="8" key="1">
    <citation type="submission" date="2022-10" db="EMBL/GenBank/DDBJ databases">
        <title>Tapping the CABI collections for fungal endophytes: first genome assemblies for Collariella, Neodidymelliopsis, Ascochyta clinopodiicola, Didymella pomorum, Didymosphaeria variabile, Neocosmospora piperis and Neocucurbitaria cava.</title>
        <authorList>
            <person name="Hill R."/>
        </authorList>
    </citation>
    <scope>NUCLEOTIDE SEQUENCE</scope>
    <source>
        <strain evidence="8">IMI 366586</strain>
    </source>
</reference>
<accession>A0A9W8W4U3</accession>
<dbReference type="InterPro" id="IPR036259">
    <property type="entry name" value="MFS_trans_sf"/>
</dbReference>
<evidence type="ECO:0000256" key="1">
    <source>
        <dbReference type="ARBA" id="ARBA00004141"/>
    </source>
</evidence>
<proteinExistence type="inferred from homology"/>
<dbReference type="PROSITE" id="PS00217">
    <property type="entry name" value="SUGAR_TRANSPORT_2"/>
    <property type="match status" value="1"/>
</dbReference>
<keyword evidence="4 7" id="KW-0812">Transmembrane</keyword>
<keyword evidence="5 7" id="KW-1133">Transmembrane helix</keyword>
<feature type="transmembrane region" description="Helical" evidence="7">
    <location>
        <begin position="138"/>
        <end position="158"/>
    </location>
</feature>
<comment type="subcellular location">
    <subcellularLocation>
        <location evidence="1">Membrane</location>
        <topology evidence="1">Multi-pass membrane protein</topology>
    </subcellularLocation>
</comment>
<comment type="caution">
    <text evidence="8">The sequence shown here is derived from an EMBL/GenBank/DDBJ whole genome shotgun (WGS) entry which is preliminary data.</text>
</comment>
<comment type="similarity">
    <text evidence="2">Belongs to the major facilitator superfamily. Sugar transporter (TC 2.A.1.1) family.</text>
</comment>
<dbReference type="PANTHER" id="PTHR48020:SF17">
    <property type="entry name" value="SUGAR TRANSPORTER, PUTATIVE (AFU_ORTHOLOGUE AFUA_8G06870)-RELATED"/>
    <property type="match status" value="1"/>
</dbReference>
<feature type="transmembrane region" description="Helical" evidence="7">
    <location>
        <begin position="263"/>
        <end position="282"/>
    </location>
</feature>